<keyword evidence="7" id="KW-0067">ATP-binding</keyword>
<dbReference type="Pfam" id="PF02518">
    <property type="entry name" value="HATPase_c"/>
    <property type="match status" value="1"/>
</dbReference>
<evidence type="ECO:0000256" key="4">
    <source>
        <dbReference type="ARBA" id="ARBA00022679"/>
    </source>
</evidence>
<evidence type="ECO:0000259" key="11">
    <source>
        <dbReference type="PROSITE" id="PS50109"/>
    </source>
</evidence>
<feature type="transmembrane region" description="Helical" evidence="10">
    <location>
        <begin position="138"/>
        <end position="156"/>
    </location>
</feature>
<dbReference type="CDD" id="cd16917">
    <property type="entry name" value="HATPase_UhpB-NarQ-NarX-like"/>
    <property type="match status" value="1"/>
</dbReference>
<keyword evidence="4" id="KW-0808">Transferase</keyword>
<feature type="domain" description="Histidine kinase" evidence="11">
    <location>
        <begin position="294"/>
        <end position="384"/>
    </location>
</feature>
<comment type="catalytic activity">
    <reaction evidence="1">
        <text>ATP + protein L-histidine = ADP + protein N-phospho-L-histidine.</text>
        <dbReference type="EC" id="2.7.13.3"/>
    </reaction>
</comment>
<feature type="transmembrane region" description="Helical" evidence="10">
    <location>
        <begin position="45"/>
        <end position="64"/>
    </location>
</feature>
<keyword evidence="3" id="KW-0597">Phosphoprotein</keyword>
<dbReference type="InterPro" id="IPR003594">
    <property type="entry name" value="HATPase_dom"/>
</dbReference>
<dbReference type="Gene3D" id="3.30.565.10">
    <property type="entry name" value="Histidine kinase-like ATPase, C-terminal domain"/>
    <property type="match status" value="1"/>
</dbReference>
<evidence type="ECO:0000256" key="2">
    <source>
        <dbReference type="ARBA" id="ARBA00012438"/>
    </source>
</evidence>
<keyword evidence="10" id="KW-1133">Transmembrane helix</keyword>
<dbReference type="Pfam" id="PF07730">
    <property type="entry name" value="HisKA_3"/>
    <property type="match status" value="1"/>
</dbReference>
<evidence type="ECO:0000313" key="13">
    <source>
        <dbReference type="Proteomes" id="UP000318052"/>
    </source>
</evidence>
<keyword evidence="8" id="KW-0902">Two-component regulatory system</keyword>
<evidence type="ECO:0000256" key="6">
    <source>
        <dbReference type="ARBA" id="ARBA00022777"/>
    </source>
</evidence>
<evidence type="ECO:0000256" key="7">
    <source>
        <dbReference type="ARBA" id="ARBA00022840"/>
    </source>
</evidence>
<dbReference type="PANTHER" id="PTHR24421">
    <property type="entry name" value="NITRATE/NITRITE SENSOR PROTEIN NARX-RELATED"/>
    <property type="match status" value="1"/>
</dbReference>
<feature type="transmembrane region" description="Helical" evidence="10">
    <location>
        <begin position="20"/>
        <end position="38"/>
    </location>
</feature>
<dbReference type="PROSITE" id="PS50109">
    <property type="entry name" value="HIS_KIN"/>
    <property type="match status" value="1"/>
</dbReference>
<evidence type="ECO:0000256" key="9">
    <source>
        <dbReference type="SAM" id="MobiDB-lite"/>
    </source>
</evidence>
<dbReference type="InterPro" id="IPR005467">
    <property type="entry name" value="His_kinase_dom"/>
</dbReference>
<keyword evidence="6 12" id="KW-0418">Kinase</keyword>
<keyword evidence="10" id="KW-0812">Transmembrane</keyword>
<evidence type="ECO:0000256" key="8">
    <source>
        <dbReference type="ARBA" id="ARBA00023012"/>
    </source>
</evidence>
<dbReference type="SUPFAM" id="SSF55874">
    <property type="entry name" value="ATPase domain of HSP90 chaperone/DNA topoisomerase II/histidine kinase"/>
    <property type="match status" value="1"/>
</dbReference>
<dbReference type="EC" id="2.7.13.3" evidence="2"/>
<dbReference type="Gene3D" id="1.20.5.1930">
    <property type="match status" value="1"/>
</dbReference>
<evidence type="ECO:0000256" key="5">
    <source>
        <dbReference type="ARBA" id="ARBA00022741"/>
    </source>
</evidence>
<dbReference type="EMBL" id="VOGX01000034">
    <property type="protein sequence ID" value="TWV22163.1"/>
    <property type="molecule type" value="Genomic_DNA"/>
</dbReference>
<comment type="caution">
    <text evidence="12">The sequence shown here is derived from an EMBL/GenBank/DDBJ whole genome shotgun (WGS) entry which is preliminary data.</text>
</comment>
<dbReference type="InterPro" id="IPR011712">
    <property type="entry name" value="Sig_transdc_His_kin_sub3_dim/P"/>
</dbReference>
<accession>A0ABY3GVA6</accession>
<keyword evidence="5" id="KW-0547">Nucleotide-binding</keyword>
<protein>
    <recommendedName>
        <fullName evidence="2">histidine kinase</fullName>
        <ecNumber evidence="2">2.7.13.3</ecNumber>
    </recommendedName>
</protein>
<feature type="transmembrane region" description="Helical" evidence="10">
    <location>
        <begin position="93"/>
        <end position="126"/>
    </location>
</feature>
<evidence type="ECO:0000256" key="3">
    <source>
        <dbReference type="ARBA" id="ARBA00022553"/>
    </source>
</evidence>
<dbReference type="RefSeq" id="WP_129829290.1">
    <property type="nucleotide sequence ID" value="NZ_JBEXUC010000004.1"/>
</dbReference>
<dbReference type="SMART" id="SM00387">
    <property type="entry name" value="HATPase_c"/>
    <property type="match status" value="1"/>
</dbReference>
<gene>
    <name evidence="12" type="ORF">FRZ02_19375</name>
</gene>
<evidence type="ECO:0000256" key="10">
    <source>
        <dbReference type="SAM" id="Phobius"/>
    </source>
</evidence>
<dbReference type="GO" id="GO:0016301">
    <property type="term" value="F:kinase activity"/>
    <property type="evidence" value="ECO:0007669"/>
    <property type="project" value="UniProtKB-KW"/>
</dbReference>
<keyword evidence="10" id="KW-0472">Membrane</keyword>
<dbReference type="InterPro" id="IPR036890">
    <property type="entry name" value="HATPase_C_sf"/>
</dbReference>
<name>A0ABY3GVA6_9ACTN</name>
<dbReference type="InterPro" id="IPR050482">
    <property type="entry name" value="Sensor_HK_TwoCompSys"/>
</dbReference>
<organism evidence="12 13">
    <name type="scientific">Streptomyces albidoflavus</name>
    <dbReference type="NCBI Taxonomy" id="1886"/>
    <lineage>
        <taxon>Bacteria</taxon>
        <taxon>Bacillati</taxon>
        <taxon>Actinomycetota</taxon>
        <taxon>Actinomycetes</taxon>
        <taxon>Kitasatosporales</taxon>
        <taxon>Streptomycetaceae</taxon>
        <taxon>Streptomyces</taxon>
        <taxon>Streptomyces albidoflavus group</taxon>
    </lineage>
</organism>
<keyword evidence="13" id="KW-1185">Reference proteome</keyword>
<dbReference type="PANTHER" id="PTHR24421:SF10">
    <property type="entry name" value="NITRATE_NITRITE SENSOR PROTEIN NARQ"/>
    <property type="match status" value="1"/>
</dbReference>
<sequence length="393" mass="40436">MPSPARSRPRLPRGRAADAALASGLFLVVGLGTLRSLIGAREEPWAVTAANWVLIAVACGALYFSSRRPVAAASVAALATAVYYVTSAYDGPLLLAVVVALFLVAAAGRLHAAVVIAALCLIGTALGTIRGNGDVNQVALFMLTGWFVAMITLGGLRHSHLARARETEERAATQERLRIARELHDVVGHHLSLINVQSTAALRRLTKDPAAGADQATEALGAVKDASREALRELRATLGVLREAGEAAPTAPAPGLGRLGELTDAAGAAGLAVTVHRTGDTGPLPVEADLAAYRIVQESLTNVARHARATRADIHLDGDGDGGRLTVTVTDDGRGPAADPARTGPPGSGITGMRERARALGGDLTAGPAPGGGFSVRATLPLARTTATEEPRR</sequence>
<evidence type="ECO:0000313" key="12">
    <source>
        <dbReference type="EMBL" id="TWV22163.1"/>
    </source>
</evidence>
<dbReference type="Proteomes" id="UP000318052">
    <property type="component" value="Unassembled WGS sequence"/>
</dbReference>
<evidence type="ECO:0000256" key="1">
    <source>
        <dbReference type="ARBA" id="ARBA00000085"/>
    </source>
</evidence>
<reference evidence="13" key="1">
    <citation type="journal article" date="2019" name="Microbiol. Resour. Announc.">
        <title>Draft Genomic Sequences of Streptomyces misionensis and Streptomyces albidoflavus, bacteria applied for phytopathogen biocontrol.</title>
        <authorList>
            <person name="Pylro V."/>
            <person name="Dias A."/>
            <person name="Andreote F."/>
            <person name="Varani A."/>
            <person name="Andreote C."/>
            <person name="Bernardo E."/>
            <person name="Martins T."/>
        </authorList>
    </citation>
    <scope>NUCLEOTIDE SEQUENCE [LARGE SCALE GENOMIC DNA]</scope>
    <source>
        <strain evidence="13">77</strain>
    </source>
</reference>
<feature type="region of interest" description="Disordered" evidence="9">
    <location>
        <begin position="315"/>
        <end position="351"/>
    </location>
</feature>
<proteinExistence type="predicted"/>